<dbReference type="OrthoDB" id="5272396at2759"/>
<dbReference type="Pfam" id="PF24864">
    <property type="entry name" value="DUF7730"/>
    <property type="match status" value="1"/>
</dbReference>
<dbReference type="PANTHER" id="PTHR42085:SF8">
    <property type="entry name" value="F-BOX DOMAIN-CONTAINING PROTEIN"/>
    <property type="match status" value="1"/>
</dbReference>
<protein>
    <recommendedName>
        <fullName evidence="1">DUF7730 domain-containing protein</fullName>
    </recommendedName>
</protein>
<dbReference type="InterPro" id="IPR056632">
    <property type="entry name" value="DUF7730"/>
</dbReference>
<dbReference type="Proteomes" id="UP000799537">
    <property type="component" value="Unassembled WGS sequence"/>
</dbReference>
<reference evidence="2" key="1">
    <citation type="journal article" date="2020" name="Stud. Mycol.">
        <title>101 Dothideomycetes genomes: a test case for predicting lifestyles and emergence of pathogens.</title>
        <authorList>
            <person name="Haridas S."/>
            <person name="Albert R."/>
            <person name="Binder M."/>
            <person name="Bloem J."/>
            <person name="Labutti K."/>
            <person name="Salamov A."/>
            <person name="Andreopoulos B."/>
            <person name="Baker S."/>
            <person name="Barry K."/>
            <person name="Bills G."/>
            <person name="Bluhm B."/>
            <person name="Cannon C."/>
            <person name="Castanera R."/>
            <person name="Culley D."/>
            <person name="Daum C."/>
            <person name="Ezra D."/>
            <person name="Gonzalez J."/>
            <person name="Henrissat B."/>
            <person name="Kuo A."/>
            <person name="Liang C."/>
            <person name="Lipzen A."/>
            <person name="Lutzoni F."/>
            <person name="Magnuson J."/>
            <person name="Mondo S."/>
            <person name="Nolan M."/>
            <person name="Ohm R."/>
            <person name="Pangilinan J."/>
            <person name="Park H.-J."/>
            <person name="Ramirez L."/>
            <person name="Alfaro M."/>
            <person name="Sun H."/>
            <person name="Tritt A."/>
            <person name="Yoshinaga Y."/>
            <person name="Zwiers L.-H."/>
            <person name="Turgeon B."/>
            <person name="Goodwin S."/>
            <person name="Spatafora J."/>
            <person name="Crous P."/>
            <person name="Grigoriev I."/>
        </authorList>
    </citation>
    <scope>NUCLEOTIDE SEQUENCE</scope>
    <source>
        <strain evidence="2">ATCC 36951</strain>
    </source>
</reference>
<feature type="domain" description="DUF7730" evidence="1">
    <location>
        <begin position="99"/>
        <end position="256"/>
    </location>
</feature>
<dbReference type="RefSeq" id="XP_033665948.1">
    <property type="nucleotide sequence ID" value="XM_033807245.1"/>
</dbReference>
<evidence type="ECO:0000313" key="3">
    <source>
        <dbReference type="Proteomes" id="UP000799537"/>
    </source>
</evidence>
<evidence type="ECO:0000259" key="1">
    <source>
        <dbReference type="Pfam" id="PF24864"/>
    </source>
</evidence>
<dbReference type="GeneID" id="54560517"/>
<evidence type="ECO:0000313" key="2">
    <source>
        <dbReference type="EMBL" id="KAF2165059.1"/>
    </source>
</evidence>
<sequence>MEPIDVVVENYDQHYEATAKGLLLSSKSLLGSAVPYSEKYDCHVRTIAIGKDTSYHIKPVGGARHHRQQQYSVQYTITEGPMKGFQALVLVPSGFFRLLDLPTEVRDMIYETVGAEGTTKLKLYRRKAPGGSKVVGAEYELRSKTWKEKRKWDEELKKWIDKERRTALSLLQVSKQVYNEAFKVLYRSRRFRFSFECDGTLSRFFELNEKCAQHITHIVLRSSSNNQRSMEALAKARPKSLQRLEIDHWAFLDTITEPMEKQVALLFKTFTQLFDAVYLARQRKGITAGIDELLRVRHRHCPPDAKCQEFDEQLPKLIKEEYPMSTGRGEKGGCGTE</sequence>
<accession>A0A6A6CH96</accession>
<dbReference type="InterPro" id="IPR038883">
    <property type="entry name" value="AN11006-like"/>
</dbReference>
<keyword evidence="3" id="KW-1185">Reference proteome</keyword>
<gene>
    <name evidence="2" type="ORF">M409DRAFT_24445</name>
</gene>
<name>A0A6A6CH96_ZASCE</name>
<organism evidence="2 3">
    <name type="scientific">Zasmidium cellare ATCC 36951</name>
    <dbReference type="NCBI Taxonomy" id="1080233"/>
    <lineage>
        <taxon>Eukaryota</taxon>
        <taxon>Fungi</taxon>
        <taxon>Dikarya</taxon>
        <taxon>Ascomycota</taxon>
        <taxon>Pezizomycotina</taxon>
        <taxon>Dothideomycetes</taxon>
        <taxon>Dothideomycetidae</taxon>
        <taxon>Mycosphaerellales</taxon>
        <taxon>Mycosphaerellaceae</taxon>
        <taxon>Zasmidium</taxon>
    </lineage>
</organism>
<dbReference type="EMBL" id="ML993601">
    <property type="protein sequence ID" value="KAF2165059.1"/>
    <property type="molecule type" value="Genomic_DNA"/>
</dbReference>
<dbReference type="AlphaFoldDB" id="A0A6A6CH96"/>
<proteinExistence type="predicted"/>
<dbReference type="PANTHER" id="PTHR42085">
    <property type="entry name" value="F-BOX DOMAIN-CONTAINING PROTEIN"/>
    <property type="match status" value="1"/>
</dbReference>